<comment type="caution">
    <text evidence="8">The sequence shown here is derived from an EMBL/GenBank/DDBJ whole genome shotgun (WGS) entry which is preliminary data.</text>
</comment>
<feature type="transmembrane region" description="Helical" evidence="7">
    <location>
        <begin position="110"/>
        <end position="137"/>
    </location>
</feature>
<evidence type="ECO:0000256" key="2">
    <source>
        <dbReference type="ARBA" id="ARBA00022475"/>
    </source>
</evidence>
<protein>
    <submittedName>
        <fullName evidence="8">Putative membrane protein</fullName>
    </submittedName>
</protein>
<organism evidence="8 9">
    <name type="scientific">Rhodopirellula europaea 6C</name>
    <dbReference type="NCBI Taxonomy" id="1263867"/>
    <lineage>
        <taxon>Bacteria</taxon>
        <taxon>Pseudomonadati</taxon>
        <taxon>Planctomycetota</taxon>
        <taxon>Planctomycetia</taxon>
        <taxon>Pirellulales</taxon>
        <taxon>Pirellulaceae</taxon>
        <taxon>Rhodopirellula</taxon>
    </lineage>
</organism>
<feature type="transmembrane region" description="Helical" evidence="7">
    <location>
        <begin position="233"/>
        <end position="254"/>
    </location>
</feature>
<evidence type="ECO:0000256" key="1">
    <source>
        <dbReference type="ARBA" id="ARBA00004651"/>
    </source>
</evidence>
<dbReference type="AlphaFoldDB" id="M2A7U2"/>
<dbReference type="PATRIC" id="fig|1263867.3.peg.1747"/>
<feature type="transmembrane region" description="Helical" evidence="7">
    <location>
        <begin position="343"/>
        <end position="366"/>
    </location>
</feature>
<keyword evidence="9" id="KW-1185">Reference proteome</keyword>
<keyword evidence="4 7" id="KW-1133">Transmembrane helix</keyword>
<dbReference type="Pfam" id="PF03706">
    <property type="entry name" value="LPG_synthase_TM"/>
    <property type="match status" value="1"/>
</dbReference>
<proteinExistence type="predicted"/>
<dbReference type="InterPro" id="IPR022791">
    <property type="entry name" value="L-PG_synthase/AglD"/>
</dbReference>
<comment type="subcellular location">
    <subcellularLocation>
        <location evidence="1">Cell membrane</location>
        <topology evidence="1">Multi-pass membrane protein</topology>
    </subcellularLocation>
</comment>
<accession>M2A7U2</accession>
<name>M2A7U2_9BACT</name>
<feature type="transmembrane region" description="Helical" evidence="7">
    <location>
        <begin position="24"/>
        <end position="41"/>
    </location>
</feature>
<feature type="transmembrane region" description="Helical" evidence="7">
    <location>
        <begin position="205"/>
        <end position="227"/>
    </location>
</feature>
<reference evidence="8" key="1">
    <citation type="submission" date="2012-11" db="EMBL/GenBank/DDBJ databases">
        <title>Permanent draft genomes of Rhodopirellula europaea strain SH398 and 6C.</title>
        <authorList>
            <person name="Richter M."/>
            <person name="Richter-Heitmann T."/>
            <person name="Frank C."/>
            <person name="Harder J."/>
            <person name="Glockner F.O."/>
        </authorList>
    </citation>
    <scope>NUCLEOTIDE SEQUENCE</scope>
    <source>
        <strain evidence="8">6C</strain>
    </source>
</reference>
<keyword evidence="5 7" id="KW-0472">Membrane</keyword>
<gene>
    <name evidence="8" type="ORF">RE6C_01647</name>
</gene>
<dbReference type="RefSeq" id="WP_008655438.1">
    <property type="nucleotide sequence ID" value="NZ_ANMO01000094.1"/>
</dbReference>
<evidence type="ECO:0000256" key="5">
    <source>
        <dbReference type="ARBA" id="ARBA00023136"/>
    </source>
</evidence>
<dbReference type="Proteomes" id="UP000011529">
    <property type="component" value="Unassembled WGS sequence"/>
</dbReference>
<keyword evidence="2" id="KW-1003">Cell membrane</keyword>
<keyword evidence="3 7" id="KW-0812">Transmembrane</keyword>
<evidence type="ECO:0000313" key="8">
    <source>
        <dbReference type="EMBL" id="EMB17576.1"/>
    </source>
</evidence>
<evidence type="ECO:0000313" key="9">
    <source>
        <dbReference type="Proteomes" id="UP000011529"/>
    </source>
</evidence>
<feature type="transmembrane region" description="Helical" evidence="7">
    <location>
        <begin position="310"/>
        <end position="331"/>
    </location>
</feature>
<evidence type="ECO:0000256" key="7">
    <source>
        <dbReference type="SAM" id="Phobius"/>
    </source>
</evidence>
<sequence>MVDSAESESREPAPVRRTAGWMRWAKRLIAVLVVVGLLLAAKDAIERWRTEVAAVQIRVDALDEELLATNPSAIDQPYGEDSVDTSSADRQSLVEERTRLLESLPTWQNVSLGSIILAAIFYAVGLLPPACVLHGALRGFHVPCSLMRATAAQLLGHAGKYIPGKAMVVVLRVSAVVSTSNTASLPAVMGDTPSRQLLIGRATTCVFFETLLMMSVGGALAGCLMWSTPLPQWVKWAASAMAVAACIPTLPPVMRRVIELVSKRRARSRSVESTGESTGAAPRADRSTTSSTAAADVSSAITWPRLMSGWAWSLLSWCLIGLSFACVMKAIPAYNGLPVGHELLTVATAAISLGMVLGFASLLPGGAGVREWVTLIVLGTVTDPTHALLCVITARILFIVVESILALVSHLYLRAISV</sequence>
<feature type="transmembrane region" description="Helical" evidence="7">
    <location>
        <begin position="387"/>
        <end position="413"/>
    </location>
</feature>
<evidence type="ECO:0000256" key="6">
    <source>
        <dbReference type="SAM" id="MobiDB-lite"/>
    </source>
</evidence>
<feature type="region of interest" description="Disordered" evidence="6">
    <location>
        <begin position="269"/>
        <end position="291"/>
    </location>
</feature>
<evidence type="ECO:0000256" key="4">
    <source>
        <dbReference type="ARBA" id="ARBA00022989"/>
    </source>
</evidence>
<dbReference type="EMBL" id="ANMO01000094">
    <property type="protein sequence ID" value="EMB17576.1"/>
    <property type="molecule type" value="Genomic_DNA"/>
</dbReference>
<evidence type="ECO:0000256" key="3">
    <source>
        <dbReference type="ARBA" id="ARBA00022692"/>
    </source>
</evidence>
<reference evidence="8" key="2">
    <citation type="journal article" date="2013" name="Mar. Genomics">
        <title>Expression of sulfatases in Rhodopirellula baltica and the diversity of sulfatases in the genus Rhodopirellula.</title>
        <authorList>
            <person name="Wegner C.E."/>
            <person name="Richter-Heitmann T."/>
            <person name="Klindworth A."/>
            <person name="Klockow C."/>
            <person name="Richter M."/>
            <person name="Achstetter T."/>
            <person name="Glockner F.O."/>
            <person name="Harder J."/>
        </authorList>
    </citation>
    <scope>NUCLEOTIDE SEQUENCE [LARGE SCALE GENOMIC DNA]</scope>
    <source>
        <strain evidence="8">6C</strain>
    </source>
</reference>